<evidence type="ECO:0000256" key="1">
    <source>
        <dbReference type="SAM" id="MobiDB-lite"/>
    </source>
</evidence>
<dbReference type="RefSeq" id="XP_066656813.1">
    <property type="nucleotide sequence ID" value="XM_066799699.1"/>
</dbReference>
<dbReference type="Proteomes" id="UP001360953">
    <property type="component" value="Unassembled WGS sequence"/>
</dbReference>
<name>A0ABR1LWK8_9PEZI</name>
<feature type="compositionally biased region" description="Basic and acidic residues" evidence="1">
    <location>
        <begin position="44"/>
        <end position="54"/>
    </location>
</feature>
<reference evidence="2 3" key="1">
    <citation type="submission" date="2024-04" db="EMBL/GenBank/DDBJ databases">
        <title>Phyllosticta paracitricarpa is synonymous to the EU quarantine fungus P. citricarpa based on phylogenomic analyses.</title>
        <authorList>
            <consortium name="Lawrence Berkeley National Laboratory"/>
            <person name="Van ingen-buijs V.A."/>
            <person name="Van westerhoven A.C."/>
            <person name="Haridas S."/>
            <person name="Skiadas P."/>
            <person name="Martin F."/>
            <person name="Groenewald J.Z."/>
            <person name="Crous P.W."/>
            <person name="Seidl M.F."/>
        </authorList>
    </citation>
    <scope>NUCLEOTIDE SEQUENCE [LARGE SCALE GENOMIC DNA]</scope>
    <source>
        <strain evidence="2 3">CPC 17464</strain>
    </source>
</reference>
<proteinExistence type="predicted"/>
<accession>A0ABR1LWK8</accession>
<dbReference type="EMBL" id="JBBPEH010000004">
    <property type="protein sequence ID" value="KAK7539542.1"/>
    <property type="molecule type" value="Genomic_DNA"/>
</dbReference>
<keyword evidence="3" id="KW-1185">Reference proteome</keyword>
<feature type="region of interest" description="Disordered" evidence="1">
    <location>
        <begin position="235"/>
        <end position="314"/>
    </location>
</feature>
<comment type="caution">
    <text evidence="2">The sequence shown here is derived from an EMBL/GenBank/DDBJ whole genome shotgun (WGS) entry which is preliminary data.</text>
</comment>
<evidence type="ECO:0000313" key="2">
    <source>
        <dbReference type="EMBL" id="KAK7539542.1"/>
    </source>
</evidence>
<protein>
    <submittedName>
        <fullName evidence="2">Uncharacterized protein</fullName>
    </submittedName>
</protein>
<sequence length="388" mass="42480">MKGESRMKALKCRRHVLAGKEEEPSALLLRVPIRHDVCCLSRSGPDDAIHDSHPKSRYSPTTPKRQAGWQPRRRISYPHHGKSDIHQRSRQGIRTKAQTSRAEPGKLENLNNAEERRGWARSPSVCPSTSSERRRRRRWRGGAGVRRTCVLRSLGEVIAEWSFDASGAGVRSRPACVLDAKTDAGPGYHRLEIDDEGDDEGLWLLFVWASRYMGTKPNNEKLVCVYGSQYTTYSSKQKNKGGANQHADNNKDVHQSAPTDCACGPNRAASERHSSGPSDSGSGSGSGPTWDYSTDPKRSRPKLPSPTACQPPTRNRGSTCHGPAILCPACLPACLPCGKPMRWIGTRGEGSGAARRGMWAGAPCQCCGQVGWVGLEAVAIRRGRVSPW</sequence>
<feature type="region of interest" description="Disordered" evidence="1">
    <location>
        <begin position="42"/>
        <end position="139"/>
    </location>
</feature>
<organism evidence="2 3">
    <name type="scientific">Phyllosticta citribraziliensis</name>
    <dbReference type="NCBI Taxonomy" id="989973"/>
    <lineage>
        <taxon>Eukaryota</taxon>
        <taxon>Fungi</taxon>
        <taxon>Dikarya</taxon>
        <taxon>Ascomycota</taxon>
        <taxon>Pezizomycotina</taxon>
        <taxon>Dothideomycetes</taxon>
        <taxon>Dothideomycetes incertae sedis</taxon>
        <taxon>Botryosphaeriales</taxon>
        <taxon>Phyllostictaceae</taxon>
        <taxon>Phyllosticta</taxon>
    </lineage>
</organism>
<feature type="compositionally biased region" description="Basic residues" evidence="1">
    <location>
        <begin position="71"/>
        <end position="80"/>
    </location>
</feature>
<evidence type="ECO:0000313" key="3">
    <source>
        <dbReference type="Proteomes" id="UP001360953"/>
    </source>
</evidence>
<gene>
    <name evidence="2" type="ORF">J3D65DRAFT_618968</name>
</gene>
<dbReference type="GeneID" id="92032605"/>